<reference evidence="3" key="1">
    <citation type="submission" date="2022-11" db="UniProtKB">
        <authorList>
            <consortium name="WormBaseParasite"/>
        </authorList>
    </citation>
    <scope>IDENTIFICATION</scope>
</reference>
<sequence length="98" mass="10708">MLNAIQSAEDVSANLGTQVQIAAKVCSLWCFLLLLFAYQSKPLSKYLCVLCHSVACRDDLAQTVKKCATVHPGLLEPDVKSHVLKIDSEIVSANRNGY</sequence>
<dbReference type="Proteomes" id="UP000887564">
    <property type="component" value="Unplaced"/>
</dbReference>
<dbReference type="WBParaSite" id="PEQ_0000353601-mRNA-1">
    <property type="protein sequence ID" value="PEQ_0000353601-mRNA-1"/>
    <property type="gene ID" value="PEQ_0000353601"/>
</dbReference>
<organism evidence="2 3">
    <name type="scientific">Parascaris equorum</name>
    <name type="common">Equine roundworm</name>
    <dbReference type="NCBI Taxonomy" id="6256"/>
    <lineage>
        <taxon>Eukaryota</taxon>
        <taxon>Metazoa</taxon>
        <taxon>Ecdysozoa</taxon>
        <taxon>Nematoda</taxon>
        <taxon>Chromadorea</taxon>
        <taxon>Rhabditida</taxon>
        <taxon>Spirurina</taxon>
        <taxon>Ascaridomorpha</taxon>
        <taxon>Ascaridoidea</taxon>
        <taxon>Ascarididae</taxon>
        <taxon>Parascaris</taxon>
    </lineage>
</organism>
<dbReference type="AlphaFoldDB" id="A0A914RB86"/>
<evidence type="ECO:0000313" key="2">
    <source>
        <dbReference type="Proteomes" id="UP000887564"/>
    </source>
</evidence>
<proteinExistence type="predicted"/>
<keyword evidence="1" id="KW-0472">Membrane</keyword>
<evidence type="ECO:0000256" key="1">
    <source>
        <dbReference type="SAM" id="Phobius"/>
    </source>
</evidence>
<evidence type="ECO:0000313" key="3">
    <source>
        <dbReference type="WBParaSite" id="PEQ_0000353601-mRNA-1"/>
    </source>
</evidence>
<accession>A0A914RB86</accession>
<protein>
    <submittedName>
        <fullName evidence="3">Uncharacterized protein</fullName>
    </submittedName>
</protein>
<keyword evidence="1" id="KW-0812">Transmembrane</keyword>
<feature type="transmembrane region" description="Helical" evidence="1">
    <location>
        <begin position="21"/>
        <end position="38"/>
    </location>
</feature>
<name>A0A914RB86_PAREQ</name>
<keyword evidence="2" id="KW-1185">Reference proteome</keyword>
<keyword evidence="1" id="KW-1133">Transmembrane helix</keyword>